<dbReference type="InterPro" id="IPR050564">
    <property type="entry name" value="F420-G6PD/mer"/>
</dbReference>
<accession>A0ABP8RFD2</accession>
<name>A0ABP8RFD2_9PSEU</name>
<dbReference type="Pfam" id="PF00296">
    <property type="entry name" value="Bac_luciferase"/>
    <property type="match status" value="1"/>
</dbReference>
<dbReference type="InterPro" id="IPR036661">
    <property type="entry name" value="Luciferase-like_sf"/>
</dbReference>
<comment type="caution">
    <text evidence="3">The sequence shown here is derived from an EMBL/GenBank/DDBJ whole genome shotgun (WGS) entry which is preliminary data.</text>
</comment>
<protein>
    <submittedName>
        <fullName evidence="3">TIGR03619 family F420-dependent LLM class oxidoreductase</fullName>
    </submittedName>
</protein>
<evidence type="ECO:0000256" key="1">
    <source>
        <dbReference type="ARBA" id="ARBA00023002"/>
    </source>
</evidence>
<sequence>MRFTLWNTGADPGEFFALAQAAEGCGWSSMCLNESVFQPIDVASRYPYTPDGMRFWPTDSPYLEPMTLLPAVAAATQRLRVYPFVTKLVLRDPLLLANQVKTASLLSGGRFSLGVGMSWMREEYAFCGIDWASRRQRFVEMIEIVRLAVTGAVVEYHGEIFDLPPFQQAPGIQAPVPVLVGGHRPWSLRTAARIGDGWCGVPGPIDEIIRTATEVLALVDEAGRDRSGFEIHAGALDAVTVDDYRRLRDAGVTDAVVMPWLGGDLAASAGDSELAVRAHKIDAVKRFADTVIDAL</sequence>
<evidence type="ECO:0000313" key="4">
    <source>
        <dbReference type="Proteomes" id="UP001501598"/>
    </source>
</evidence>
<reference evidence="4" key="1">
    <citation type="journal article" date="2019" name="Int. J. Syst. Evol. Microbiol.">
        <title>The Global Catalogue of Microorganisms (GCM) 10K type strain sequencing project: providing services to taxonomists for standard genome sequencing and annotation.</title>
        <authorList>
            <consortium name="The Broad Institute Genomics Platform"/>
            <consortium name="The Broad Institute Genome Sequencing Center for Infectious Disease"/>
            <person name="Wu L."/>
            <person name="Ma J."/>
        </authorList>
    </citation>
    <scope>NUCLEOTIDE SEQUENCE [LARGE SCALE GENOMIC DNA]</scope>
    <source>
        <strain evidence="4">JCM 17906</strain>
    </source>
</reference>
<dbReference type="CDD" id="cd01097">
    <property type="entry name" value="Tetrahydromethanopterin_reductase"/>
    <property type="match status" value="1"/>
</dbReference>
<dbReference type="SUPFAM" id="SSF51679">
    <property type="entry name" value="Bacterial luciferase-like"/>
    <property type="match status" value="1"/>
</dbReference>
<dbReference type="PANTHER" id="PTHR43244:SF1">
    <property type="entry name" value="5,10-METHYLENETETRAHYDROMETHANOPTERIN REDUCTASE"/>
    <property type="match status" value="1"/>
</dbReference>
<dbReference type="Gene3D" id="3.20.20.30">
    <property type="entry name" value="Luciferase-like domain"/>
    <property type="match status" value="1"/>
</dbReference>
<dbReference type="PANTHER" id="PTHR43244">
    <property type="match status" value="1"/>
</dbReference>
<dbReference type="EMBL" id="BAABGT010000009">
    <property type="protein sequence ID" value="GAA4537140.1"/>
    <property type="molecule type" value="Genomic_DNA"/>
</dbReference>
<proteinExistence type="predicted"/>
<dbReference type="InterPro" id="IPR019921">
    <property type="entry name" value="Lucif-like_OxRdtase_Rv2161c"/>
</dbReference>
<dbReference type="InterPro" id="IPR011251">
    <property type="entry name" value="Luciferase-like_dom"/>
</dbReference>
<keyword evidence="1" id="KW-0560">Oxidoreductase</keyword>
<evidence type="ECO:0000259" key="2">
    <source>
        <dbReference type="Pfam" id="PF00296"/>
    </source>
</evidence>
<dbReference type="NCBIfam" id="TIGR03619">
    <property type="entry name" value="F420_Rv2161c"/>
    <property type="match status" value="1"/>
</dbReference>
<keyword evidence="4" id="KW-1185">Reference proteome</keyword>
<evidence type="ECO:0000313" key="3">
    <source>
        <dbReference type="EMBL" id="GAA4537140.1"/>
    </source>
</evidence>
<feature type="domain" description="Luciferase-like" evidence="2">
    <location>
        <begin position="9"/>
        <end position="257"/>
    </location>
</feature>
<gene>
    <name evidence="3" type="ORF">GCM10023175_05190</name>
</gene>
<dbReference type="RefSeq" id="WP_345412258.1">
    <property type="nucleotide sequence ID" value="NZ_BAABGT010000009.1"/>
</dbReference>
<dbReference type="Proteomes" id="UP001501598">
    <property type="component" value="Unassembled WGS sequence"/>
</dbReference>
<organism evidence="3 4">
    <name type="scientific">Pseudonocardia xishanensis</name>
    <dbReference type="NCBI Taxonomy" id="630995"/>
    <lineage>
        <taxon>Bacteria</taxon>
        <taxon>Bacillati</taxon>
        <taxon>Actinomycetota</taxon>
        <taxon>Actinomycetes</taxon>
        <taxon>Pseudonocardiales</taxon>
        <taxon>Pseudonocardiaceae</taxon>
        <taxon>Pseudonocardia</taxon>
    </lineage>
</organism>